<reference evidence="4" key="1">
    <citation type="journal article" date="2014" name="Front. Microbiol.">
        <title>High frequency of phylogenetically diverse reductive dehalogenase-homologous genes in deep subseafloor sedimentary metagenomes.</title>
        <authorList>
            <person name="Kawai M."/>
            <person name="Futagami T."/>
            <person name="Toyoda A."/>
            <person name="Takaki Y."/>
            <person name="Nishi S."/>
            <person name="Hori S."/>
            <person name="Arai W."/>
            <person name="Tsubouchi T."/>
            <person name="Morono Y."/>
            <person name="Uchiyama I."/>
            <person name="Ito T."/>
            <person name="Fujiyama A."/>
            <person name="Inagaki F."/>
            <person name="Takami H."/>
        </authorList>
    </citation>
    <scope>NUCLEOTIDE SEQUENCE</scope>
    <source>
        <strain evidence="4">Expedition CK06-06</strain>
    </source>
</reference>
<dbReference type="EMBL" id="BARU01017978">
    <property type="protein sequence ID" value="GAH51043.1"/>
    <property type="molecule type" value="Genomic_DNA"/>
</dbReference>
<evidence type="ECO:0000313" key="4">
    <source>
        <dbReference type="EMBL" id="GAH51043.1"/>
    </source>
</evidence>
<dbReference type="AlphaFoldDB" id="X1I0H8"/>
<comment type="cofactor">
    <cofactor evidence="1">
        <name>pyridoxal 5'-phosphate</name>
        <dbReference type="ChEBI" id="CHEBI:597326"/>
    </cofactor>
</comment>
<name>X1I0H8_9ZZZZ</name>
<dbReference type="PANTHER" id="PTHR21152:SF40">
    <property type="entry name" value="ALANINE--GLYOXYLATE AMINOTRANSFERASE"/>
    <property type="match status" value="1"/>
</dbReference>
<protein>
    <recommendedName>
        <fullName evidence="3">Aminotransferase class V domain-containing protein</fullName>
    </recommendedName>
</protein>
<proteinExistence type="predicted"/>
<accession>X1I0H8</accession>
<dbReference type="PANTHER" id="PTHR21152">
    <property type="entry name" value="AMINOTRANSFERASE CLASS V"/>
    <property type="match status" value="1"/>
</dbReference>
<dbReference type="Pfam" id="PF00266">
    <property type="entry name" value="Aminotran_5"/>
    <property type="match status" value="1"/>
</dbReference>
<evidence type="ECO:0000256" key="1">
    <source>
        <dbReference type="ARBA" id="ARBA00001933"/>
    </source>
</evidence>
<dbReference type="InterPro" id="IPR015421">
    <property type="entry name" value="PyrdxlP-dep_Trfase_major"/>
</dbReference>
<evidence type="ECO:0000259" key="3">
    <source>
        <dbReference type="Pfam" id="PF00266"/>
    </source>
</evidence>
<evidence type="ECO:0000256" key="2">
    <source>
        <dbReference type="ARBA" id="ARBA00022898"/>
    </source>
</evidence>
<dbReference type="GO" id="GO:0005777">
    <property type="term" value="C:peroxisome"/>
    <property type="evidence" value="ECO:0007669"/>
    <property type="project" value="TreeGrafter"/>
</dbReference>
<comment type="caution">
    <text evidence="4">The sequence shown here is derived from an EMBL/GenBank/DDBJ whole genome shotgun (WGS) entry which is preliminary data.</text>
</comment>
<dbReference type="GO" id="GO:0008453">
    <property type="term" value="F:alanine-glyoxylate transaminase activity"/>
    <property type="evidence" value="ECO:0007669"/>
    <property type="project" value="TreeGrafter"/>
</dbReference>
<dbReference type="SUPFAM" id="SSF53383">
    <property type="entry name" value="PLP-dependent transferases"/>
    <property type="match status" value="1"/>
</dbReference>
<dbReference type="InterPro" id="IPR000192">
    <property type="entry name" value="Aminotrans_V_dom"/>
</dbReference>
<dbReference type="Gene3D" id="3.40.640.10">
    <property type="entry name" value="Type I PLP-dependent aspartate aminotransferase-like (Major domain)"/>
    <property type="match status" value="1"/>
</dbReference>
<dbReference type="InterPro" id="IPR015424">
    <property type="entry name" value="PyrdxlP-dep_Trfase"/>
</dbReference>
<organism evidence="4">
    <name type="scientific">marine sediment metagenome</name>
    <dbReference type="NCBI Taxonomy" id="412755"/>
    <lineage>
        <taxon>unclassified sequences</taxon>
        <taxon>metagenomes</taxon>
        <taxon>ecological metagenomes</taxon>
    </lineage>
</organism>
<dbReference type="GO" id="GO:0004760">
    <property type="term" value="F:L-serine-pyruvate transaminase activity"/>
    <property type="evidence" value="ECO:0007669"/>
    <property type="project" value="TreeGrafter"/>
</dbReference>
<keyword evidence="2" id="KW-0663">Pyridoxal phosphate</keyword>
<dbReference type="GO" id="GO:0019265">
    <property type="term" value="P:glycine biosynthetic process, by transamination of glyoxylate"/>
    <property type="evidence" value="ECO:0007669"/>
    <property type="project" value="TreeGrafter"/>
</dbReference>
<sequence>MKKKLLLSPGPTPVPPQALLAMAQPIIHHRTPEYVEIFNEVREKLKYLFQTKNEVLTLSCSGTGAMEGAVSNLLSKGDKALVVIGGKFGERWAEICRSYGIEVVLIEVEWGMGVDPNLIAETLEKDPEIKAVYTTMNETSTGVVYDIENIAKIVRKKKLYFGG</sequence>
<gene>
    <name evidence="4" type="ORF">S03H2_29761</name>
</gene>
<feature type="domain" description="Aminotransferase class V" evidence="3">
    <location>
        <begin position="8"/>
        <end position="160"/>
    </location>
</feature>